<sequence>MLAIGLWGVNRGGMWRDEAVTFQVARRTVPQIWRLLHGVDAVHGLYYLLMHAVLAVDPVPGEVVLRLPSVCGAAATAGLVAALGARLARPRVGLWAGLLYAVTPMAGHYAQEGRSYALVAAGAAGATLLLVRLLDGAARAWWPYGLVVAVTCLLHELAVLVLCAHAVTLALARAGRAVWWRWCRAVGAVGVVLAPLVIVSQGQAAQVGWLPVPGWGSAERVLRSFAAGPTGPVFWGCVVLVLLGLGRRRLSVVAGPLMVVPPAVLMGVSQVRPVYDDRYVLYALAGAPLLVAVGGDRLAGVMGRGLRWPGGRRVPRVRPVALAGVAAVAVAFLQHLPLHRVDRTPATRADNLAGVSVLAAREIRAGDPVLFLPSIARRAALAYPAAFAGARDLALRESGPRSGTLYGREAGPVELRRRLAGADRVWVVVEPYALGGGGRPSDASDRVKLAVVQEHFALREEHTRPGANAGATLRLYVRVRAAESGPCR</sequence>
<evidence type="ECO:0000256" key="4">
    <source>
        <dbReference type="ARBA" id="ARBA00022679"/>
    </source>
</evidence>
<evidence type="ECO:0000256" key="8">
    <source>
        <dbReference type="SAM" id="Phobius"/>
    </source>
</evidence>
<evidence type="ECO:0000256" key="5">
    <source>
        <dbReference type="ARBA" id="ARBA00022692"/>
    </source>
</evidence>
<evidence type="ECO:0000313" key="9">
    <source>
        <dbReference type="EMBL" id="MFC7016231.1"/>
    </source>
</evidence>
<feature type="transmembrane region" description="Helical" evidence="8">
    <location>
        <begin position="280"/>
        <end position="299"/>
    </location>
</feature>
<dbReference type="RefSeq" id="WP_189869407.1">
    <property type="nucleotide sequence ID" value="NZ_BMWA01000003.1"/>
</dbReference>
<feature type="transmembrane region" description="Helical" evidence="8">
    <location>
        <begin position="92"/>
        <end position="110"/>
    </location>
</feature>
<evidence type="ECO:0000256" key="1">
    <source>
        <dbReference type="ARBA" id="ARBA00004651"/>
    </source>
</evidence>
<proteinExistence type="predicted"/>
<organism evidence="9 10">
    <name type="scientific">Streptomyces viridiviolaceus</name>
    <dbReference type="NCBI Taxonomy" id="68282"/>
    <lineage>
        <taxon>Bacteria</taxon>
        <taxon>Bacillati</taxon>
        <taxon>Actinomycetota</taxon>
        <taxon>Actinomycetes</taxon>
        <taxon>Kitasatosporales</taxon>
        <taxon>Streptomycetaceae</taxon>
        <taxon>Streptomyces</taxon>
    </lineage>
</organism>
<accession>A0ABW2EBS2</accession>
<keyword evidence="6 8" id="KW-1133">Transmembrane helix</keyword>
<dbReference type="PANTHER" id="PTHR33908:SF3">
    <property type="entry name" value="UNDECAPRENYL PHOSPHATE-ALPHA-4-AMINO-4-DEOXY-L-ARABINOSE ARABINOSYL TRANSFERASE"/>
    <property type="match status" value="1"/>
</dbReference>
<dbReference type="Proteomes" id="UP001596409">
    <property type="component" value="Unassembled WGS sequence"/>
</dbReference>
<feature type="transmembrane region" description="Helical" evidence="8">
    <location>
        <begin position="67"/>
        <end position="85"/>
    </location>
</feature>
<dbReference type="PANTHER" id="PTHR33908">
    <property type="entry name" value="MANNOSYLTRANSFERASE YKCB-RELATED"/>
    <property type="match status" value="1"/>
</dbReference>
<name>A0ABW2EBS2_9ACTN</name>
<evidence type="ECO:0000256" key="2">
    <source>
        <dbReference type="ARBA" id="ARBA00022475"/>
    </source>
</evidence>
<feature type="transmembrane region" description="Helical" evidence="8">
    <location>
        <begin position="320"/>
        <end position="338"/>
    </location>
</feature>
<evidence type="ECO:0000256" key="3">
    <source>
        <dbReference type="ARBA" id="ARBA00022676"/>
    </source>
</evidence>
<dbReference type="EMBL" id="JBHSYM010000080">
    <property type="protein sequence ID" value="MFC7016231.1"/>
    <property type="molecule type" value="Genomic_DNA"/>
</dbReference>
<keyword evidence="5 8" id="KW-0812">Transmembrane</keyword>
<evidence type="ECO:0000256" key="7">
    <source>
        <dbReference type="ARBA" id="ARBA00023136"/>
    </source>
</evidence>
<feature type="transmembrane region" description="Helical" evidence="8">
    <location>
        <begin position="146"/>
        <end position="172"/>
    </location>
</feature>
<feature type="transmembrane region" description="Helical" evidence="8">
    <location>
        <begin position="250"/>
        <end position="268"/>
    </location>
</feature>
<keyword evidence="7 8" id="KW-0472">Membrane</keyword>
<evidence type="ECO:0000313" key="10">
    <source>
        <dbReference type="Proteomes" id="UP001596409"/>
    </source>
</evidence>
<gene>
    <name evidence="9" type="ORF">ACFQMH_31985</name>
</gene>
<keyword evidence="3" id="KW-0328">Glycosyltransferase</keyword>
<keyword evidence="2" id="KW-1003">Cell membrane</keyword>
<keyword evidence="4" id="KW-0808">Transferase</keyword>
<reference evidence="10" key="1">
    <citation type="journal article" date="2019" name="Int. J. Syst. Evol. Microbiol.">
        <title>The Global Catalogue of Microorganisms (GCM) 10K type strain sequencing project: providing services to taxonomists for standard genome sequencing and annotation.</title>
        <authorList>
            <consortium name="The Broad Institute Genomics Platform"/>
            <consortium name="The Broad Institute Genome Sequencing Center for Infectious Disease"/>
            <person name="Wu L."/>
            <person name="Ma J."/>
        </authorList>
    </citation>
    <scope>NUCLEOTIDE SEQUENCE [LARGE SCALE GENOMIC DNA]</scope>
    <source>
        <strain evidence="10">JCM 4855</strain>
    </source>
</reference>
<evidence type="ECO:0000256" key="6">
    <source>
        <dbReference type="ARBA" id="ARBA00022989"/>
    </source>
</evidence>
<feature type="transmembrane region" description="Helical" evidence="8">
    <location>
        <begin position="221"/>
        <end position="243"/>
    </location>
</feature>
<protein>
    <submittedName>
        <fullName evidence="9">Glycosyltransferase family 39 protein</fullName>
    </submittedName>
</protein>
<comment type="subcellular location">
    <subcellularLocation>
        <location evidence="1">Cell membrane</location>
        <topology evidence="1">Multi-pass membrane protein</topology>
    </subcellularLocation>
</comment>
<dbReference type="InterPro" id="IPR050297">
    <property type="entry name" value="LipidA_mod_glycosyltrf_83"/>
</dbReference>
<comment type="caution">
    <text evidence="9">The sequence shown here is derived from an EMBL/GenBank/DDBJ whole genome shotgun (WGS) entry which is preliminary data.</text>
</comment>
<keyword evidence="10" id="KW-1185">Reference proteome</keyword>